<proteinExistence type="predicted"/>
<organism evidence="2 3">
    <name type="scientific">Stenotrophomonas maltophilia</name>
    <name type="common">Pseudomonas maltophilia</name>
    <name type="synonym">Xanthomonas maltophilia</name>
    <dbReference type="NCBI Taxonomy" id="40324"/>
    <lineage>
        <taxon>Bacteria</taxon>
        <taxon>Pseudomonadati</taxon>
        <taxon>Pseudomonadota</taxon>
        <taxon>Gammaproteobacteria</taxon>
        <taxon>Lysobacterales</taxon>
        <taxon>Lysobacteraceae</taxon>
        <taxon>Stenotrophomonas</taxon>
        <taxon>Stenotrophomonas maltophilia group</taxon>
    </lineage>
</organism>
<dbReference type="Gene3D" id="3.90.550.10">
    <property type="entry name" value="Spore Coat Polysaccharide Biosynthesis Protein SpsA, Chain A"/>
    <property type="match status" value="1"/>
</dbReference>
<dbReference type="SUPFAM" id="SSF53448">
    <property type="entry name" value="Nucleotide-diphospho-sugar transferases"/>
    <property type="match status" value="1"/>
</dbReference>
<keyword evidence="2" id="KW-0808">Transferase</keyword>
<comment type="caution">
    <text evidence="2">The sequence shown here is derived from an EMBL/GenBank/DDBJ whole genome shotgun (WGS) entry which is preliminary data.</text>
</comment>
<evidence type="ECO:0000313" key="2">
    <source>
        <dbReference type="EMBL" id="OWQ57481.1"/>
    </source>
</evidence>
<dbReference type="CDD" id="cd02440">
    <property type="entry name" value="AdoMet_MTases"/>
    <property type="match status" value="1"/>
</dbReference>
<sequence length="624" mass="69448">MDIYDNAFSESNPYGHVVQLVARFEPRQGDYIVDIGCGYGRIAEILRDRFGIEYLGLDADAESLESLRSRGFNAVQFIAGQQDLAAQISAALPAGARVVAITALDFIEHINHPGQLLADLALIAAPWNAPLILSVPNVSHRDVGTKLALGRFDWTDAGLLDRTHIRFFTNDALVRLARDHGWHEVYQHDFSLRKSDQHFPGNLPGLSGDTPLGQFLALLREGADQYGYVNQFIRAYLPGPMPKVGADVAGVVGNEAKPFLSVVIRTTGMRIGTLREGLLCLSAQSDQDFEVLIVGHNLEIPAQIEVERLIEHLHPAFRNRVRLVRVDGGGRSVPLNTGFNAASGDYVVAFDDDDLLFGGWVETFKKLAERAPGALLRQCTVAQDWDRVAVAGCDAASRSIGGMRSIYPANFDLFAHIVENRTPLHSIAFPRALFSHLGFQFDPGHSTAEDWDLIIRAAPLCGVSSSTDVGCIYRHWTTGTSYTSHSQFEWTSNYLNTLKKLNDRPFLLPKGSANRLRNMYAELQRLKGDVDVGAEEGVESLANGVLLDDEQRLAELRERYYELTTSKSWQITAPLRVLLSALKGRPWARPPRIWLMNEADLDFHIRQLLQSSSWKWTRILRGLK</sequence>
<evidence type="ECO:0000313" key="3">
    <source>
        <dbReference type="Proteomes" id="UP000198157"/>
    </source>
</evidence>
<dbReference type="EMBL" id="NIVS01000001">
    <property type="protein sequence ID" value="OWQ57481.1"/>
    <property type="molecule type" value="Genomic_DNA"/>
</dbReference>
<dbReference type="Gene3D" id="3.40.50.150">
    <property type="entry name" value="Vaccinia Virus protein VP39"/>
    <property type="match status" value="1"/>
</dbReference>
<dbReference type="InterPro" id="IPR001173">
    <property type="entry name" value="Glyco_trans_2-like"/>
</dbReference>
<dbReference type="SUPFAM" id="SSF53335">
    <property type="entry name" value="S-adenosyl-L-methionine-dependent methyltransferases"/>
    <property type="match status" value="1"/>
</dbReference>
<accession>A0A246HSF5</accession>
<dbReference type="CDD" id="cd00761">
    <property type="entry name" value="Glyco_tranf_GTA_type"/>
    <property type="match status" value="1"/>
</dbReference>
<dbReference type="InterPro" id="IPR029063">
    <property type="entry name" value="SAM-dependent_MTases_sf"/>
</dbReference>
<dbReference type="GO" id="GO:0016740">
    <property type="term" value="F:transferase activity"/>
    <property type="evidence" value="ECO:0007669"/>
    <property type="project" value="UniProtKB-KW"/>
</dbReference>
<gene>
    <name evidence="2" type="ORF">CEE60_00190</name>
</gene>
<evidence type="ECO:0000259" key="1">
    <source>
        <dbReference type="Pfam" id="PF00535"/>
    </source>
</evidence>
<feature type="domain" description="Glycosyltransferase 2-like" evidence="1">
    <location>
        <begin position="271"/>
        <end position="372"/>
    </location>
</feature>
<reference evidence="2 3" key="1">
    <citation type="submission" date="2017-06" db="EMBL/GenBank/DDBJ databases">
        <authorList>
            <person name="Kim H.J."/>
            <person name="Triplett B.A."/>
        </authorList>
    </citation>
    <scope>NUCLEOTIDE SEQUENCE [LARGE SCALE GENOMIC DNA]</scope>
    <source>
        <strain evidence="2 3">13146</strain>
    </source>
</reference>
<dbReference type="Pfam" id="PF13489">
    <property type="entry name" value="Methyltransf_23"/>
    <property type="match status" value="1"/>
</dbReference>
<dbReference type="Proteomes" id="UP000198157">
    <property type="component" value="Unassembled WGS sequence"/>
</dbReference>
<dbReference type="AlphaFoldDB" id="A0A246HSF5"/>
<name>A0A246HSF5_STEMA</name>
<dbReference type="InterPro" id="IPR029044">
    <property type="entry name" value="Nucleotide-diphossugar_trans"/>
</dbReference>
<protein>
    <submittedName>
        <fullName evidence="2">Glycosyl transferase family A</fullName>
    </submittedName>
</protein>
<dbReference type="OrthoDB" id="9810247at2"/>
<dbReference type="PANTHER" id="PTHR43861">
    <property type="entry name" value="TRANS-ACONITATE 2-METHYLTRANSFERASE-RELATED"/>
    <property type="match status" value="1"/>
</dbReference>
<dbReference type="Pfam" id="PF00535">
    <property type="entry name" value="Glycos_transf_2"/>
    <property type="match status" value="1"/>
</dbReference>